<keyword evidence="3" id="KW-1185">Reference proteome</keyword>
<keyword evidence="1" id="KW-0732">Signal</keyword>
<dbReference type="PROSITE" id="PS51257">
    <property type="entry name" value="PROKAR_LIPOPROTEIN"/>
    <property type="match status" value="1"/>
</dbReference>
<dbReference type="InterPro" id="IPR024520">
    <property type="entry name" value="DUF3558"/>
</dbReference>
<feature type="signal peptide" evidence="1">
    <location>
        <begin position="1"/>
        <end position="21"/>
    </location>
</feature>
<organism evidence="2 3">
    <name type="scientific">Nocardia stercoris</name>
    <dbReference type="NCBI Taxonomy" id="2483361"/>
    <lineage>
        <taxon>Bacteria</taxon>
        <taxon>Bacillati</taxon>
        <taxon>Actinomycetota</taxon>
        <taxon>Actinomycetes</taxon>
        <taxon>Mycobacteriales</taxon>
        <taxon>Nocardiaceae</taxon>
        <taxon>Nocardia</taxon>
    </lineage>
</organism>
<gene>
    <name evidence="2" type="ORF">EBN03_15785</name>
</gene>
<dbReference type="AlphaFoldDB" id="A0A3M2L573"/>
<sequence>MGRVWKRVAVATATFAVGVTAAGCGGTADRPAATSAAPAPADSGAPLNFPQCAAMTEDDLSGMLGLPGLRQVAANPLRCGWETGGGGYAVVFAWFRGSSLTERRDQVTLGPAVDVRIAGHPGFTWSGAQGCEIAAGSGGGDFIDWTVTAGAAAAGSPCAALPRLAAATLAKAG</sequence>
<accession>A0A3M2L573</accession>
<feature type="chain" id="PRO_5018159785" evidence="1">
    <location>
        <begin position="22"/>
        <end position="173"/>
    </location>
</feature>
<evidence type="ECO:0000256" key="1">
    <source>
        <dbReference type="SAM" id="SignalP"/>
    </source>
</evidence>
<dbReference type="Proteomes" id="UP000279275">
    <property type="component" value="Unassembled WGS sequence"/>
</dbReference>
<proteinExistence type="predicted"/>
<comment type="caution">
    <text evidence="2">The sequence shown here is derived from an EMBL/GenBank/DDBJ whole genome shotgun (WGS) entry which is preliminary data.</text>
</comment>
<name>A0A3M2L573_9NOCA</name>
<reference evidence="2 3" key="1">
    <citation type="submission" date="2018-10" db="EMBL/GenBank/DDBJ databases">
        <title>Isolation from cow dung.</title>
        <authorList>
            <person name="Ling L."/>
        </authorList>
    </citation>
    <scope>NUCLEOTIDE SEQUENCE [LARGE SCALE GENOMIC DNA]</scope>
    <source>
        <strain evidence="2 3">NEAU-LL90</strain>
    </source>
</reference>
<evidence type="ECO:0000313" key="2">
    <source>
        <dbReference type="EMBL" id="RMI31673.1"/>
    </source>
</evidence>
<evidence type="ECO:0000313" key="3">
    <source>
        <dbReference type="Proteomes" id="UP000279275"/>
    </source>
</evidence>
<dbReference type="EMBL" id="RFFH01000006">
    <property type="protein sequence ID" value="RMI31673.1"/>
    <property type="molecule type" value="Genomic_DNA"/>
</dbReference>
<dbReference type="Pfam" id="PF12079">
    <property type="entry name" value="DUF3558"/>
    <property type="match status" value="1"/>
</dbReference>
<protein>
    <submittedName>
        <fullName evidence="2">DUF3558 domain-containing protein</fullName>
    </submittedName>
</protein>